<evidence type="ECO:0000313" key="9">
    <source>
        <dbReference type="EMBL" id="KAJ7970012.1"/>
    </source>
</evidence>
<comment type="caution">
    <text evidence="9">The sequence shown here is derived from an EMBL/GenBank/DDBJ whole genome shotgun (WGS) entry which is preliminary data.</text>
</comment>
<dbReference type="FunFam" id="1.10.10.60:FF:000007">
    <property type="entry name" value="Two-component response regulator"/>
    <property type="match status" value="1"/>
</dbReference>
<dbReference type="Gene3D" id="1.10.10.60">
    <property type="entry name" value="Homeodomain-like"/>
    <property type="match status" value="1"/>
</dbReference>
<evidence type="ECO:0000256" key="2">
    <source>
        <dbReference type="ARBA" id="ARBA00023015"/>
    </source>
</evidence>
<dbReference type="InterPro" id="IPR017930">
    <property type="entry name" value="Myb_dom"/>
</dbReference>
<reference evidence="9" key="1">
    <citation type="journal article" date="2023" name="Science">
        <title>Elucidation of the pathway for biosynthesis of saponin adjuvants from the soapbark tree.</title>
        <authorList>
            <person name="Reed J."/>
            <person name="Orme A."/>
            <person name="El-Demerdash A."/>
            <person name="Owen C."/>
            <person name="Martin L.B.B."/>
            <person name="Misra R.C."/>
            <person name="Kikuchi S."/>
            <person name="Rejzek M."/>
            <person name="Martin A.C."/>
            <person name="Harkess A."/>
            <person name="Leebens-Mack J."/>
            <person name="Louveau T."/>
            <person name="Stephenson M.J."/>
            <person name="Osbourn A."/>
        </authorList>
    </citation>
    <scope>NUCLEOTIDE SEQUENCE</scope>
    <source>
        <strain evidence="9">S10</strain>
    </source>
</reference>
<evidence type="ECO:0000256" key="5">
    <source>
        <dbReference type="PROSITE-ProRule" id="PRU00169"/>
    </source>
</evidence>
<proteinExistence type="predicted"/>
<dbReference type="PROSITE" id="PS51294">
    <property type="entry name" value="HTH_MYB"/>
    <property type="match status" value="1"/>
</dbReference>
<feature type="region of interest" description="Disordered" evidence="6">
    <location>
        <begin position="217"/>
        <end position="236"/>
    </location>
</feature>
<gene>
    <name evidence="9" type="ORF">O6P43_008264</name>
</gene>
<feature type="domain" description="Response regulatory" evidence="7">
    <location>
        <begin position="1"/>
        <end position="39"/>
    </location>
</feature>
<dbReference type="GO" id="GO:0005634">
    <property type="term" value="C:nucleus"/>
    <property type="evidence" value="ECO:0007669"/>
    <property type="project" value="UniProtKB-SubCell"/>
</dbReference>
<protein>
    <submittedName>
        <fullName evidence="9">Two-component response regulator like</fullName>
    </submittedName>
</protein>
<comment type="caution">
    <text evidence="5">Lacks conserved residue(s) required for the propagation of feature annotation.</text>
</comment>
<dbReference type="InterPro" id="IPR001789">
    <property type="entry name" value="Sig_transdc_resp-reg_receiver"/>
</dbReference>
<accession>A0AAD7M527</accession>
<name>A0AAD7M527_QUISA</name>
<evidence type="ECO:0000313" key="10">
    <source>
        <dbReference type="Proteomes" id="UP001163823"/>
    </source>
</evidence>
<dbReference type="GO" id="GO:0000160">
    <property type="term" value="P:phosphorelay signal transduction system"/>
    <property type="evidence" value="ECO:0007669"/>
    <property type="project" value="InterPro"/>
</dbReference>
<dbReference type="InterPro" id="IPR044841">
    <property type="entry name" value="LUX/BOA-like"/>
</dbReference>
<dbReference type="NCBIfam" id="TIGR01557">
    <property type="entry name" value="myb_SHAQKYF"/>
    <property type="match status" value="1"/>
</dbReference>
<evidence type="ECO:0000259" key="8">
    <source>
        <dbReference type="PROSITE" id="PS51294"/>
    </source>
</evidence>
<dbReference type="InterPro" id="IPR006447">
    <property type="entry name" value="Myb_dom_plants"/>
</dbReference>
<dbReference type="InterPro" id="IPR001005">
    <property type="entry name" value="SANT/Myb"/>
</dbReference>
<dbReference type="KEGG" id="qsa:O6P43_008264"/>
<evidence type="ECO:0000256" key="1">
    <source>
        <dbReference type="ARBA" id="ARBA00004123"/>
    </source>
</evidence>
<dbReference type="EMBL" id="JARAOO010000004">
    <property type="protein sequence ID" value="KAJ7970012.1"/>
    <property type="molecule type" value="Genomic_DNA"/>
</dbReference>
<feature type="domain" description="HTH myb-type" evidence="8">
    <location>
        <begin position="105"/>
        <end position="164"/>
    </location>
</feature>
<dbReference type="AlphaFoldDB" id="A0AAD7M527"/>
<dbReference type="PANTHER" id="PTHR31442:SF40">
    <property type="entry name" value="HOMEODOMAIN-LIKE SUPERFAMILY PROTEIN"/>
    <property type="match status" value="1"/>
</dbReference>
<evidence type="ECO:0000256" key="4">
    <source>
        <dbReference type="ARBA" id="ARBA00023242"/>
    </source>
</evidence>
<dbReference type="PANTHER" id="PTHR31442">
    <property type="entry name" value="HOMEODOMAIN-LIKE SUPERFAMILY PROTEIN-RELATED"/>
    <property type="match status" value="1"/>
</dbReference>
<dbReference type="InterPro" id="IPR009057">
    <property type="entry name" value="Homeodomain-like_sf"/>
</dbReference>
<feature type="compositionally biased region" description="Low complexity" evidence="6">
    <location>
        <begin position="219"/>
        <end position="232"/>
    </location>
</feature>
<dbReference type="GO" id="GO:0003677">
    <property type="term" value="F:DNA binding"/>
    <property type="evidence" value="ECO:0007669"/>
    <property type="project" value="InterPro"/>
</dbReference>
<dbReference type="Proteomes" id="UP001163823">
    <property type="component" value="Chromosome 4"/>
</dbReference>
<dbReference type="Pfam" id="PF00249">
    <property type="entry name" value="Myb_DNA-binding"/>
    <property type="match status" value="1"/>
</dbReference>
<organism evidence="9 10">
    <name type="scientific">Quillaja saponaria</name>
    <name type="common">Soap bark tree</name>
    <dbReference type="NCBI Taxonomy" id="32244"/>
    <lineage>
        <taxon>Eukaryota</taxon>
        <taxon>Viridiplantae</taxon>
        <taxon>Streptophyta</taxon>
        <taxon>Embryophyta</taxon>
        <taxon>Tracheophyta</taxon>
        <taxon>Spermatophyta</taxon>
        <taxon>Magnoliopsida</taxon>
        <taxon>eudicotyledons</taxon>
        <taxon>Gunneridae</taxon>
        <taxon>Pentapetalae</taxon>
        <taxon>rosids</taxon>
        <taxon>fabids</taxon>
        <taxon>Fabales</taxon>
        <taxon>Quillajaceae</taxon>
        <taxon>Quillaja</taxon>
    </lineage>
</organism>
<comment type="subcellular location">
    <subcellularLocation>
        <location evidence="1">Nucleus</location>
    </subcellularLocation>
</comment>
<keyword evidence="10" id="KW-1185">Reference proteome</keyword>
<keyword evidence="3" id="KW-0804">Transcription</keyword>
<evidence type="ECO:0000256" key="6">
    <source>
        <dbReference type="SAM" id="MobiDB-lite"/>
    </source>
</evidence>
<keyword evidence="4" id="KW-0539">Nucleus</keyword>
<keyword evidence="2" id="KW-0805">Transcription regulation</keyword>
<evidence type="ECO:0000259" key="7">
    <source>
        <dbReference type="PROSITE" id="PS50110"/>
    </source>
</evidence>
<sequence>MSIDNRKSVVSKILGSGATFYLSKPLSLNDLKNLWQYAIAGKKDKCVFEEFAPNYLQSLEDLSGGYVNSAEASIANEENEKNKYKKRKGLEMIKGDQYEGTSMASKKKTKIVWSNSLHKRFLMAIRHIGFERAVPKKIVELMNVPGLTREHVASHLQKYRIFLKKVAEIGTLEGLSERVLRSTFASELSHLFLRNLQKKIPNLEHQLRTMFRSRYGSRNAAPSNAAPNSASNQVPCQYPSLEASRTNSLQPRIPYGQPSIAPYNVLAHLQNQEASKRNQLGFGQSRLLTGKANFFQSPVLGYRNNLHQGNQAHFAGSNFPTYGLVNARNGLAGGSNRTEMYPQQTQTNLGGQSSGSKLPLNTVYYPSSNYPGNQVNNRAALARTGQAGLNNNIGVQNVSNNGYGLINGFQVGNSSYTVQGGSSSFAAIQSTFHQFPPALHKVNQQENISRLPPVAQTQHVPEKVGGGQDSTITLVNDASTFNKDLSLDLVELFLLHDSNNPDSEEFDMELLEALFGTEANLKG</sequence>
<evidence type="ECO:0000256" key="3">
    <source>
        <dbReference type="ARBA" id="ARBA00023163"/>
    </source>
</evidence>
<dbReference type="SUPFAM" id="SSF46689">
    <property type="entry name" value="Homeodomain-like"/>
    <property type="match status" value="1"/>
</dbReference>
<dbReference type="PROSITE" id="PS50110">
    <property type="entry name" value="RESPONSE_REGULATORY"/>
    <property type="match status" value="1"/>
</dbReference>
<dbReference type="GO" id="GO:0003700">
    <property type="term" value="F:DNA-binding transcription factor activity"/>
    <property type="evidence" value="ECO:0007669"/>
    <property type="project" value="InterPro"/>
</dbReference>